<evidence type="ECO:0000313" key="1">
    <source>
        <dbReference type="EMBL" id="AJF70390.1"/>
    </source>
</evidence>
<geneLocation type="plasmid" evidence="1 2">
    <name>pSVL1</name>
</geneLocation>
<evidence type="ECO:0000313" key="2">
    <source>
        <dbReference type="Proteomes" id="UP000031774"/>
    </source>
</evidence>
<dbReference type="Proteomes" id="UP000031774">
    <property type="component" value="Plasmid pSVL1"/>
</dbReference>
<dbReference type="HOGENOM" id="CLU_054016_0_0_11"/>
<gene>
    <name evidence="1" type="ORF">SVTN_40075</name>
</gene>
<accession>A0A0B5I8M9</accession>
<name>A0A0B5I8M9_9ACTN</name>
<proteinExistence type="predicted"/>
<dbReference type="InterPro" id="IPR011047">
    <property type="entry name" value="Quinoprotein_ADH-like_sf"/>
</dbReference>
<dbReference type="EMBL" id="CP010408">
    <property type="protein sequence ID" value="AJF70390.1"/>
    <property type="molecule type" value="Genomic_DNA"/>
</dbReference>
<dbReference type="SUPFAM" id="SSF50998">
    <property type="entry name" value="Quinoprotein alcohol dehydrogenase-like"/>
    <property type="match status" value="1"/>
</dbReference>
<organism evidence="1 2">
    <name type="scientific">Streptomyces vietnamensis</name>
    <dbReference type="NCBI Taxonomy" id="362257"/>
    <lineage>
        <taxon>Bacteria</taxon>
        <taxon>Bacillati</taxon>
        <taxon>Actinomycetota</taxon>
        <taxon>Actinomycetes</taxon>
        <taxon>Kitasatosporales</taxon>
        <taxon>Streptomycetaceae</taxon>
        <taxon>Streptomyces</taxon>
    </lineage>
</organism>
<keyword evidence="2" id="KW-1185">Reference proteome</keyword>
<keyword evidence="1" id="KW-0614">Plasmid</keyword>
<dbReference type="KEGG" id="svt:SVTN_40075"/>
<protein>
    <submittedName>
        <fullName evidence="1">Uncharacterized protein</fullName>
    </submittedName>
</protein>
<reference evidence="1 2" key="1">
    <citation type="submission" date="2014-12" db="EMBL/GenBank/DDBJ databases">
        <title>Complete genome sequence of Streptomyces vietnamensis strain GIMV4.0001, a genetic manipulable producer of the benzoisochromanequinone antibiotic granaticin.</title>
        <authorList>
            <person name="Deng M.R."/>
            <person name="Guo J."/>
            <person name="Ma L.Y."/>
            <person name="Feng G.D."/>
            <person name="Mo C.Y."/>
            <person name="Zhu H.H."/>
        </authorList>
    </citation>
    <scope>NUCLEOTIDE SEQUENCE [LARGE SCALE GENOMIC DNA]</scope>
    <source>
        <strain evidence="2">GIMV4.0001</strain>
        <plasmid evidence="1 2">pSVL1</plasmid>
    </source>
</reference>
<sequence length="431" mass="45910">MIAALAMVFAAGCTQQPERVDAAPPAPTGKQTLPARAVYDPPAKFGTQAGVLMPWEASSGLLSIGGTWLSDSKIPVALHKDKVYVATLDRLLTFNTTTGLLTATITSTADALSVLSENDRNNAAPPVVTPGANPLVLAPFFVRRPGVGTQAATNFIELTATDTSSDKVEWRLPLTLPSWTKDGSPRTVSVVGASEKVAIVTVSTGASSLFSAATTYGIDLTARRVLWTKDRFEATAVTGNIVAGELETSDGTYESARGYDLLTGTERWRGEDRLNLDVTPAGPHLLLVQAQNKDDYRVHIQQFLDPATGTVKHEAPEDIAGSRCDHDGHNTVVCSWNQGNLYKVWAFNDRTASLLWQLPDQTANRIAPRVTAVWNGRIYGKTNDGPLALDSQTGADLPTRPGVAPFLVNGYTGLALSPAPEDDLTAYPATG</sequence>
<dbReference type="AlphaFoldDB" id="A0A0B5I8M9"/>